<evidence type="ECO:0000256" key="6">
    <source>
        <dbReference type="ARBA" id="ARBA00022692"/>
    </source>
</evidence>
<name>A0A2X4TZN9_SALER</name>
<evidence type="ECO:0000256" key="2">
    <source>
        <dbReference type="ARBA" id="ARBA00022448"/>
    </source>
</evidence>
<protein>
    <submittedName>
        <fullName evidence="10">PTS system, IIc component</fullName>
    </submittedName>
</protein>
<dbReference type="PROSITE" id="PS51106">
    <property type="entry name" value="PTS_EIIC_TYPE_4"/>
    <property type="match status" value="1"/>
</dbReference>
<dbReference type="InterPro" id="IPR004700">
    <property type="entry name" value="PTS_IIC_man"/>
</dbReference>
<evidence type="ECO:0000256" key="8">
    <source>
        <dbReference type="ARBA" id="ARBA00023136"/>
    </source>
</evidence>
<dbReference type="InterPro" id="IPR050303">
    <property type="entry name" value="GatZ_KbaZ_carbometab"/>
</dbReference>
<keyword evidence="4" id="KW-0762">Sugar transport</keyword>
<dbReference type="AlphaFoldDB" id="A0A2X4TZN9"/>
<evidence type="ECO:0000256" key="5">
    <source>
        <dbReference type="ARBA" id="ARBA00022683"/>
    </source>
</evidence>
<keyword evidence="8 9" id="KW-0472">Membrane</keyword>
<dbReference type="PANTHER" id="PTHR32502">
    <property type="entry name" value="N-ACETYLGALACTOSAMINE PERMEASE II COMPONENT-RELATED"/>
    <property type="match status" value="1"/>
</dbReference>
<accession>A0A2X4TZN9</accession>
<evidence type="ECO:0000313" key="10">
    <source>
        <dbReference type="EMBL" id="SQI27482.1"/>
    </source>
</evidence>
<dbReference type="Pfam" id="PF03609">
    <property type="entry name" value="EII-Sor"/>
    <property type="match status" value="1"/>
</dbReference>
<evidence type="ECO:0000313" key="11">
    <source>
        <dbReference type="Proteomes" id="UP000248731"/>
    </source>
</evidence>
<keyword evidence="7 9" id="KW-1133">Transmembrane helix</keyword>
<keyword evidence="6 9" id="KW-0812">Transmembrane</keyword>
<dbReference type="EMBL" id="LS483466">
    <property type="protein sequence ID" value="SQI27482.1"/>
    <property type="molecule type" value="Genomic_DNA"/>
</dbReference>
<dbReference type="GO" id="GO:0005886">
    <property type="term" value="C:plasma membrane"/>
    <property type="evidence" value="ECO:0007669"/>
    <property type="project" value="UniProtKB-SubCell"/>
</dbReference>
<feature type="transmembrane region" description="Helical" evidence="9">
    <location>
        <begin position="178"/>
        <end position="198"/>
    </location>
</feature>
<feature type="transmembrane region" description="Helical" evidence="9">
    <location>
        <begin position="92"/>
        <end position="117"/>
    </location>
</feature>
<sequence length="293" mass="31208">MVEALLLGLVAFIAQSEYALGTSLISRPIVTGLLTGLVLGDMETGIVMGATLELAFIGSFSVGASLPPDVVTGGILGVAFAINSGAGTETALLLGLPIATLALIVKNIYNGMFIPLLCHKADAYAEVGNTRGIERMHLISGIGLSLTLGIIVTVSYLAGVNVVKGFLDAIPEFIKHGLSVATGIIPALGFAMLARLLINKKVAPYFFLGFILMAYLKIPVTGIAILGAIVAVVMVNMPKLAASQPAPRKERLMTMKMISDKDRQQAENTELVTARDLRRVFWRSFQMEFFLEL</sequence>
<keyword evidence="11" id="KW-1185">Reference proteome</keyword>
<gene>
    <name evidence="10" type="primary">agaC_2</name>
    <name evidence="10" type="ORF">NCTC7307_04878</name>
</gene>
<proteinExistence type="predicted"/>
<keyword evidence="3" id="KW-1003">Cell membrane</keyword>
<dbReference type="GO" id="GO:0009401">
    <property type="term" value="P:phosphoenolpyruvate-dependent sugar phosphotransferase system"/>
    <property type="evidence" value="ECO:0007669"/>
    <property type="project" value="UniProtKB-KW"/>
</dbReference>
<keyword evidence="5" id="KW-0598">Phosphotransferase system</keyword>
<dbReference type="PANTHER" id="PTHR32502:SF8">
    <property type="entry name" value="N-ACETYLGALACTOSAMINE PERMEASE IIC COMPONENT 1"/>
    <property type="match status" value="1"/>
</dbReference>
<reference evidence="10 11" key="1">
    <citation type="submission" date="2018-06" db="EMBL/GenBank/DDBJ databases">
        <authorList>
            <consortium name="Pathogen Informatics"/>
            <person name="Doyle S."/>
        </authorList>
    </citation>
    <scope>NUCLEOTIDE SEQUENCE [LARGE SCALE GENOMIC DNA]</scope>
    <source>
        <strain evidence="10 11">NCTC7307</strain>
    </source>
</reference>
<evidence type="ECO:0000256" key="1">
    <source>
        <dbReference type="ARBA" id="ARBA00004651"/>
    </source>
</evidence>
<evidence type="ECO:0000256" key="4">
    <source>
        <dbReference type="ARBA" id="ARBA00022597"/>
    </source>
</evidence>
<organism evidence="10 11">
    <name type="scientific">Salmonella enterica subsp. arizonae</name>
    <dbReference type="NCBI Taxonomy" id="59203"/>
    <lineage>
        <taxon>Bacteria</taxon>
        <taxon>Pseudomonadati</taxon>
        <taxon>Pseudomonadota</taxon>
        <taxon>Gammaproteobacteria</taxon>
        <taxon>Enterobacterales</taxon>
        <taxon>Enterobacteriaceae</taxon>
        <taxon>Salmonella</taxon>
    </lineage>
</organism>
<comment type="subcellular location">
    <subcellularLocation>
        <location evidence="1">Cell membrane</location>
        <topology evidence="1">Multi-pass membrane protein</topology>
    </subcellularLocation>
</comment>
<feature type="transmembrane region" description="Helical" evidence="9">
    <location>
        <begin position="70"/>
        <end position="86"/>
    </location>
</feature>
<dbReference type="Proteomes" id="UP000248731">
    <property type="component" value="Chromosome 1"/>
</dbReference>
<evidence type="ECO:0000256" key="3">
    <source>
        <dbReference type="ARBA" id="ARBA00022475"/>
    </source>
</evidence>
<feature type="transmembrane region" description="Helical" evidence="9">
    <location>
        <begin position="205"/>
        <end position="235"/>
    </location>
</feature>
<feature type="transmembrane region" description="Helical" evidence="9">
    <location>
        <begin position="138"/>
        <end position="158"/>
    </location>
</feature>
<evidence type="ECO:0000256" key="7">
    <source>
        <dbReference type="ARBA" id="ARBA00022989"/>
    </source>
</evidence>
<evidence type="ECO:0000256" key="9">
    <source>
        <dbReference type="SAM" id="Phobius"/>
    </source>
</evidence>
<keyword evidence="2" id="KW-0813">Transport</keyword>